<dbReference type="EMBL" id="BKCJ010003040">
    <property type="protein sequence ID" value="GEU52606.1"/>
    <property type="molecule type" value="Genomic_DNA"/>
</dbReference>
<dbReference type="SUPFAM" id="SSF56672">
    <property type="entry name" value="DNA/RNA polymerases"/>
    <property type="match status" value="1"/>
</dbReference>
<evidence type="ECO:0000259" key="11">
    <source>
        <dbReference type="PROSITE" id="PS50158"/>
    </source>
</evidence>
<proteinExistence type="predicted"/>
<feature type="region of interest" description="Disordered" evidence="10">
    <location>
        <begin position="2478"/>
        <end position="2501"/>
    </location>
</feature>
<dbReference type="InterPro" id="IPR001878">
    <property type="entry name" value="Znf_CCHC"/>
</dbReference>
<feature type="domain" description="CCHC-type" evidence="11">
    <location>
        <begin position="2315"/>
        <end position="2328"/>
    </location>
</feature>
<accession>A0A6L2KTH7</accession>
<dbReference type="Pfam" id="PF17917">
    <property type="entry name" value="RT_RNaseH"/>
    <property type="match status" value="1"/>
</dbReference>
<keyword evidence="8" id="KW-0862">Zinc</keyword>
<keyword evidence="9" id="KW-0175">Coiled coil</keyword>
<feature type="domain" description="CCHC-type" evidence="11">
    <location>
        <begin position="1528"/>
        <end position="1544"/>
    </location>
</feature>
<feature type="compositionally biased region" description="Basic and acidic residues" evidence="10">
    <location>
        <begin position="2668"/>
        <end position="2683"/>
    </location>
</feature>
<dbReference type="InterPro" id="IPR036875">
    <property type="entry name" value="Znf_CCHC_sf"/>
</dbReference>
<dbReference type="GO" id="GO:0003676">
    <property type="term" value="F:nucleic acid binding"/>
    <property type="evidence" value="ECO:0007669"/>
    <property type="project" value="InterPro"/>
</dbReference>
<feature type="coiled-coil region" evidence="9">
    <location>
        <begin position="1612"/>
        <end position="1639"/>
    </location>
</feature>
<feature type="domain" description="CCHC-type" evidence="11">
    <location>
        <begin position="427"/>
        <end position="442"/>
    </location>
</feature>
<sequence>MMLLLNKLMPSHHQPGRMIKFYRQANRAFTTSFTIPAIYIQQFWDTMYFNSSTGLYNCQLDEQWFNLHNDVLRDALDITPTNDNNPFVAPSSRDTVIEYANTLGYPTTLRNVSAMPRHRVLQILWGTIHRSNIDYAERIWEKFVQSIQTFLTVRKNLATASREKKKTTHLLIPNVSVLNTLMFVGKDGREIFGMPIPDALFTNEMKGAPYYGKYQKHVAKYQRYLDVEHGKVEKGGATKSLKATKASNINTGDQDEGEARPNPCDHDEGQAGPNPGVQDEDQARSNPDDAVKSQPQSSHVVHAGPNQEPRKTNAEAEVQSMVSVLIHQDTSSVPLMITLVIDLTTSQSGSSLPISTAITSAVMTTITIPPPPPQPQQSTADPTLEMDLKWQMAKLTMRAMRFLQRTGRTLGANGTTTIGFDISKVECYNCHRRGHFARECRSPRDTRNKDTQRRIVPVETSTSNALVSHCDGVGSCDWSFRLMKNLQIMPSWHFPPQAHQVLQVLIMRSRLVPLIAARPVTIVVPQTTVKKQRPVKDVVNKAHSPIRRPIHHRPAPTNSNFYQKVTTVKVKKGNPQQALKDKGVIDSGFSRHMTGNISYLSDFKEINEGYVAFGGNPKGGKIIGKGKIKTGKLDFNDVYFVKELKFNLFSVSQMCDKKNSVLFTDTECVVLSSDFKLPDENHVLLRVLRENNTYNVDLKNVVPSGDLTCLFAKATLDESNLWHIRLGHINFKKMNKLVNGNLVRGLLSKVFENNHTCVACKKDKQYRASCKSKPISSVSQLLQRLQMDLFGPIFVKSLNTKSYCLVVTDENHHLKTKHNIHPRTGSPLHYSHEDNILGNLKFVGKDGREVFEHGMENDEAIPESPAPKALKPKTTFSQPPKFKLTSTKPSKAVPKKRRTLVKETPNKPSPAKRSKDGLVGKMHKPKSPLKLVDEFVDDGVPTTEPRIDDEEAYFQRGIEVSLKDLEARNQGRARTVVIREPDSRRIQSLHEVQCKGQEKIIDEQVAHSLLDLNTPKKKSVTTQYILQKHTLVSAKHVGPSSQPEDEGITMTNSELESDKIVTPVNKEKDASNRELTEINEEEPEKTNAKSEVQSMVMVPIHQDTSSVPSMTTPVIDLTTSQSDSPTILAPLLITITTTTTLPPPPQPQQSTTDPILLQRTNNSYKCHDDHKNLFEALQNSLERDYLNQLLADLDEARRKKRKKRDLPRTPYGSLPPQPPPSSPLAGAFGALVLDLAKVANPLYTLRDKDLLKSKDPQVVSEPSEGILNKKNLILYTRDFFSDPIESLSPQVVAAAKLSILNPNEFDLWKMRIKQYFLMTDYSLWEVILNGDSLTPTKIVDGVVQVIAPTTAEQRLAKKNELKARGTLLMALPDKHQLKFNIHKDAKSLVEVIEKSLPSEWTTHTLIWRNKAGLEDQSLDDLFNNLKIYESEVKSSSYTSHNTQNIAFVSSNNTNTTNESVSVVSVFAASTKALVSTLLNVDSLSDAEMDLKWQMAMLTMRARRFLQRNGRTLGANGTTTIGFDISKVKCYNCHRRGHFARECRSPRDTKNKDTQRRTILVETSTSNSLVSQCDGVGLESVKARFVVYQQNENVFEEDIKLLKLDVMLRDNALVELRKKFEKSEQERDELKHTLEKFQTSSKNLRYHVVPPLYTGTFMPSKPDLVFHDAPTASDTIPNVFNVKPSTTKPAKDMSQSNKPFTLSLKIGFLTLKMNLRGNPQQALKDKGVIDSVFSRHMTGNISYLSDFKEINRGYVTFSGNPKGGKIIGKGIENFVVYCDASHKGLGVVLMHKEKVIAYTSHQLKVHEKTYMTCDLELGAVVFALKIWRHYFLPSEWRTHTLIWRNKVDLKDYSLDDLFNNLKIYEAEVNSSSFTSHNTQNIAFVSSNHTNSTNESVRAVPSVSTASTKALVSNLPNVDNLSNDVIYSFFGSQSNSPQLDNEDLKQIDVDDLEETDLKWQMAMLTMRAMRFLQRTRRNLGANGTTFIGFDMSKVECYNCHRRGHFARECMSPKDTENKDTQRRTVLVETSTSSALMLQCDRVGLESVEARLVFYQQNENVFKEDIKLLKLDVMLRDNALLELRKKFEKAEKERDELKHTLEKFYTSSKNLNVSVHTSPVHDRSSAPIIEDWVSDSEDESEGEPMPTQKEPSFIQTSEHVETPRTSVKPVDLKDYSLDDLFNNLKIYEAEVNSSSFTSHNTQNIAFVSSNHTNSTNESVRAVPSVSTASTKALVSNLPNVDNLSNDVIYSFFGSQSNSPQLDNEDLKQIDVDDLEETDLKWQMAMLTMRAMRFLQRTRRNLGANGTTFIGFDMSKVECYNCHRRGHFARECMSPKDTENKDTQRRTVLVETSTSSALMLQCDRVGLESVEARLVFYQQNENVFKEDIKLLKLDVMLRDNALLELRKKFEKAEKERDELKHTLEKFYTSSKNLNVSVHTSPVHDRYKSGEGHHDVPPPYTGTFMPPKPDLVFYDASTDSETAPNVFNVEPSTTKPTKDMSQTNRSSAPIIEDWVSDSEDESEEINGGYVAFGGNPKGGKIIGKGFQKNNMYNVDLKNIVPSGDLTCLFAKATLKVSNLWHIRLGHINFKTMNKLVKGNLVRGSPSKVFKNNHTCVACKKGKQHRASWSIPKWLFDIDTLTQSINYQPVVTGNQPNPSAKPENEVYVSLSSSDKPKKNDEKAKREAKGKSLVDLSTGVRVLSNESKEFSVNSTNRVNVASAIVTVVGQNPTNSTNSFNTVGPSDNVVSLNFEICGKSSFVDPSPYLDDPDMRALEDIVYLDAEEDVGVEADFSWSKDFFIVYAFLLCMSLCNKSSFILDDNLSLIFFISKTHFEPIALLPLGKSTGSS</sequence>
<dbReference type="Pfam" id="PF22936">
    <property type="entry name" value="Pol_BBD"/>
    <property type="match status" value="1"/>
</dbReference>
<dbReference type="GO" id="GO:0003964">
    <property type="term" value="F:RNA-directed DNA polymerase activity"/>
    <property type="evidence" value="ECO:0007669"/>
    <property type="project" value="UniProtKB-KW"/>
</dbReference>
<dbReference type="SUPFAM" id="SSF57756">
    <property type="entry name" value="Retrovirus zinc finger-like domains"/>
    <property type="match status" value="4"/>
</dbReference>
<keyword evidence="7" id="KW-0695">RNA-directed DNA polymerase</keyword>
<dbReference type="GO" id="GO:0004190">
    <property type="term" value="F:aspartic-type endopeptidase activity"/>
    <property type="evidence" value="ECO:0007669"/>
    <property type="project" value="UniProtKB-KW"/>
</dbReference>
<feature type="region of interest" description="Disordered" evidence="10">
    <location>
        <begin position="236"/>
        <end position="316"/>
    </location>
</feature>
<evidence type="ECO:0000256" key="8">
    <source>
        <dbReference type="PROSITE-ProRule" id="PRU00047"/>
    </source>
</evidence>
<evidence type="ECO:0000313" key="12">
    <source>
        <dbReference type="EMBL" id="GEU52606.1"/>
    </source>
</evidence>
<keyword evidence="1" id="KW-0808">Transferase</keyword>
<keyword evidence="4" id="KW-0645">Protease</keyword>
<keyword evidence="8" id="KW-0479">Metal-binding</keyword>
<evidence type="ECO:0000256" key="3">
    <source>
        <dbReference type="ARBA" id="ARBA00022722"/>
    </source>
</evidence>
<reference evidence="12" key="1">
    <citation type="journal article" date="2019" name="Sci. Rep.">
        <title>Draft genome of Tanacetum cinerariifolium, the natural source of mosquito coil.</title>
        <authorList>
            <person name="Yamashiro T."/>
            <person name="Shiraishi A."/>
            <person name="Satake H."/>
            <person name="Nakayama K."/>
        </authorList>
    </citation>
    <scope>NUCLEOTIDE SEQUENCE</scope>
</reference>
<dbReference type="InterPro" id="IPR051714">
    <property type="entry name" value="Znf_CCHC_NABP"/>
</dbReference>
<dbReference type="InterPro" id="IPR043502">
    <property type="entry name" value="DNA/RNA_pol_sf"/>
</dbReference>
<feature type="region of interest" description="Disordered" evidence="10">
    <location>
        <begin position="2131"/>
        <end position="2164"/>
    </location>
</feature>
<dbReference type="Pfam" id="PF13976">
    <property type="entry name" value="gag_pre-integrs"/>
    <property type="match status" value="2"/>
</dbReference>
<feature type="coiled-coil region" evidence="9">
    <location>
        <begin position="2077"/>
        <end position="2104"/>
    </location>
</feature>
<keyword evidence="2" id="KW-0548">Nucleotidyltransferase</keyword>
<evidence type="ECO:0000256" key="2">
    <source>
        <dbReference type="ARBA" id="ARBA00022695"/>
    </source>
</evidence>
<feature type="region of interest" description="Disordered" evidence="10">
    <location>
        <begin position="857"/>
        <end position="924"/>
    </location>
</feature>
<feature type="compositionally biased region" description="Basic and acidic residues" evidence="10">
    <location>
        <begin position="257"/>
        <end position="269"/>
    </location>
</feature>
<dbReference type="GO" id="GO:0004519">
    <property type="term" value="F:endonuclease activity"/>
    <property type="evidence" value="ECO:0007669"/>
    <property type="project" value="UniProtKB-KW"/>
</dbReference>
<feature type="coiled-coil region" evidence="9">
    <location>
        <begin position="2398"/>
        <end position="2425"/>
    </location>
</feature>
<evidence type="ECO:0000256" key="1">
    <source>
        <dbReference type="ARBA" id="ARBA00022679"/>
    </source>
</evidence>
<dbReference type="PANTHER" id="PTHR23002">
    <property type="entry name" value="ZINC FINGER CCHC DOMAIN CONTAINING PROTEIN"/>
    <property type="match status" value="1"/>
</dbReference>
<feature type="domain" description="CCHC-type" evidence="11">
    <location>
        <begin position="1994"/>
        <end position="2007"/>
    </location>
</feature>
<keyword evidence="4" id="KW-0064">Aspartyl protease</keyword>
<dbReference type="Gene3D" id="4.10.60.10">
    <property type="entry name" value="Zinc finger, CCHC-type"/>
    <property type="match status" value="4"/>
</dbReference>
<feature type="region of interest" description="Disordered" evidence="10">
    <location>
        <begin position="1035"/>
        <end position="1090"/>
    </location>
</feature>
<name>A0A6L2KTH7_TANCI</name>
<comment type="caution">
    <text evidence="12">The sequence shown here is derived from an EMBL/GenBank/DDBJ whole genome shotgun (WGS) entry which is preliminary data.</text>
</comment>
<keyword evidence="6" id="KW-0378">Hydrolase</keyword>
<dbReference type="Pfam" id="PF00098">
    <property type="entry name" value="zf-CCHC"/>
    <property type="match status" value="4"/>
</dbReference>
<feature type="compositionally biased region" description="Basic and acidic residues" evidence="10">
    <location>
        <begin position="1065"/>
        <end position="1076"/>
    </location>
</feature>
<evidence type="ECO:0000256" key="10">
    <source>
        <dbReference type="SAM" id="MobiDB-lite"/>
    </source>
</evidence>
<dbReference type="InterPro" id="IPR041373">
    <property type="entry name" value="RT_RNaseH"/>
</dbReference>
<dbReference type="SMART" id="SM00343">
    <property type="entry name" value="ZnF_C2HC"/>
    <property type="match status" value="4"/>
</dbReference>
<organism evidence="12">
    <name type="scientific">Tanacetum cinerariifolium</name>
    <name type="common">Dalmatian daisy</name>
    <name type="synonym">Chrysanthemum cinerariifolium</name>
    <dbReference type="NCBI Taxonomy" id="118510"/>
    <lineage>
        <taxon>Eukaryota</taxon>
        <taxon>Viridiplantae</taxon>
        <taxon>Streptophyta</taxon>
        <taxon>Embryophyta</taxon>
        <taxon>Tracheophyta</taxon>
        <taxon>Spermatophyta</taxon>
        <taxon>Magnoliopsida</taxon>
        <taxon>eudicotyledons</taxon>
        <taxon>Gunneridae</taxon>
        <taxon>Pentapetalae</taxon>
        <taxon>asterids</taxon>
        <taxon>campanulids</taxon>
        <taxon>Asterales</taxon>
        <taxon>Asteraceae</taxon>
        <taxon>Asteroideae</taxon>
        <taxon>Anthemideae</taxon>
        <taxon>Anthemidinae</taxon>
        <taxon>Tanacetum</taxon>
    </lineage>
</organism>
<feature type="compositionally biased region" description="Polar residues" evidence="10">
    <location>
        <begin position="2643"/>
        <end position="2652"/>
    </location>
</feature>
<keyword evidence="3" id="KW-0540">Nuclease</keyword>
<evidence type="ECO:0000256" key="9">
    <source>
        <dbReference type="SAM" id="Coils"/>
    </source>
</evidence>
<evidence type="ECO:0000256" key="7">
    <source>
        <dbReference type="ARBA" id="ARBA00022918"/>
    </source>
</evidence>
<dbReference type="InterPro" id="IPR054722">
    <property type="entry name" value="PolX-like_BBD"/>
</dbReference>
<evidence type="ECO:0000256" key="5">
    <source>
        <dbReference type="ARBA" id="ARBA00022759"/>
    </source>
</evidence>
<feature type="region of interest" description="Disordered" evidence="10">
    <location>
        <begin position="1196"/>
        <end position="1221"/>
    </location>
</feature>
<protein>
    <submittedName>
        <fullName evidence="12">Putative ribonuclease H-like domain-containing protein</fullName>
    </submittedName>
</protein>
<feature type="region of interest" description="Disordered" evidence="10">
    <location>
        <begin position="2643"/>
        <end position="2683"/>
    </location>
</feature>
<evidence type="ECO:0000256" key="6">
    <source>
        <dbReference type="ARBA" id="ARBA00022801"/>
    </source>
</evidence>
<evidence type="ECO:0000256" key="4">
    <source>
        <dbReference type="ARBA" id="ARBA00022750"/>
    </source>
</evidence>
<feature type="compositionally biased region" description="Basic and acidic residues" evidence="10">
    <location>
        <begin position="281"/>
        <end position="291"/>
    </location>
</feature>
<feature type="compositionally biased region" description="Polar residues" evidence="10">
    <location>
        <begin position="874"/>
        <end position="889"/>
    </location>
</feature>
<gene>
    <name evidence="12" type="ORF">Tci_024584</name>
</gene>
<dbReference type="GO" id="GO:0008270">
    <property type="term" value="F:zinc ion binding"/>
    <property type="evidence" value="ECO:0007669"/>
    <property type="project" value="UniProtKB-KW"/>
</dbReference>
<keyword evidence="8" id="KW-0863">Zinc-finger</keyword>
<dbReference type="InterPro" id="IPR025724">
    <property type="entry name" value="GAG-pre-integrase_dom"/>
</dbReference>
<dbReference type="PROSITE" id="PS50158">
    <property type="entry name" value="ZF_CCHC"/>
    <property type="match status" value="4"/>
</dbReference>
<keyword evidence="5" id="KW-0255">Endonuclease</keyword>